<protein>
    <submittedName>
        <fullName evidence="1">Uncharacterized protein</fullName>
    </submittedName>
</protein>
<reference evidence="1" key="1">
    <citation type="submission" date="2014-09" db="EMBL/GenBank/DDBJ databases">
        <authorList>
            <person name="Magalhaes I.L.F."/>
            <person name="Oliveira U."/>
            <person name="Santos F.R."/>
            <person name="Vidigal T.H.D.A."/>
            <person name="Brescovit A.D."/>
            <person name="Santos A.J."/>
        </authorList>
    </citation>
    <scope>NUCLEOTIDE SEQUENCE</scope>
    <source>
        <tissue evidence="1">Shoot tissue taken approximately 20 cm above the soil surface</tissue>
    </source>
</reference>
<proteinExistence type="predicted"/>
<accession>A0A0A9HGY8</accession>
<dbReference type="AlphaFoldDB" id="A0A0A9HGY8"/>
<sequence>MYARYTDVSSADLGPHELISLVSSLLLEENQQRIVWQCFVETLLD</sequence>
<organism evidence="1">
    <name type="scientific">Arundo donax</name>
    <name type="common">Giant reed</name>
    <name type="synonym">Donax arundinaceus</name>
    <dbReference type="NCBI Taxonomy" id="35708"/>
    <lineage>
        <taxon>Eukaryota</taxon>
        <taxon>Viridiplantae</taxon>
        <taxon>Streptophyta</taxon>
        <taxon>Embryophyta</taxon>
        <taxon>Tracheophyta</taxon>
        <taxon>Spermatophyta</taxon>
        <taxon>Magnoliopsida</taxon>
        <taxon>Liliopsida</taxon>
        <taxon>Poales</taxon>
        <taxon>Poaceae</taxon>
        <taxon>PACMAD clade</taxon>
        <taxon>Arundinoideae</taxon>
        <taxon>Arundineae</taxon>
        <taxon>Arundo</taxon>
    </lineage>
</organism>
<evidence type="ECO:0000313" key="1">
    <source>
        <dbReference type="EMBL" id="JAE35074.1"/>
    </source>
</evidence>
<reference evidence="1" key="2">
    <citation type="journal article" date="2015" name="Data Brief">
        <title>Shoot transcriptome of the giant reed, Arundo donax.</title>
        <authorList>
            <person name="Barrero R.A."/>
            <person name="Guerrero F.D."/>
            <person name="Moolhuijzen P."/>
            <person name="Goolsby J.A."/>
            <person name="Tidwell J."/>
            <person name="Bellgard S.E."/>
            <person name="Bellgard M.I."/>
        </authorList>
    </citation>
    <scope>NUCLEOTIDE SEQUENCE</scope>
    <source>
        <tissue evidence="1">Shoot tissue taken approximately 20 cm above the soil surface</tissue>
    </source>
</reference>
<dbReference type="EMBL" id="GBRH01162822">
    <property type="protein sequence ID" value="JAE35074.1"/>
    <property type="molecule type" value="Transcribed_RNA"/>
</dbReference>
<name>A0A0A9HGY8_ARUDO</name>